<gene>
    <name evidence="1" type="ORF">K9W45_03370</name>
</gene>
<organism evidence="1">
    <name type="scientific">Candidatus Heimdallarchaeum aukensis</name>
    <dbReference type="NCBI Taxonomy" id="2876573"/>
    <lineage>
        <taxon>Archaea</taxon>
        <taxon>Promethearchaeati</taxon>
        <taxon>Candidatus Heimdallarchaeota</taxon>
        <taxon>Candidatus Heimdallarchaeia (ex Rinke et al. 2021) (nom. nud.)</taxon>
        <taxon>Candidatus Heimdallarchaeales</taxon>
        <taxon>Candidatus Heimdallarchaeaceae</taxon>
        <taxon>Candidatus Heimdallarchaeum</taxon>
    </lineage>
</organism>
<dbReference type="AlphaFoldDB" id="A0A9Y1BMH1"/>
<accession>A0A9Y1BMH1</accession>
<evidence type="ECO:0000313" key="1">
    <source>
        <dbReference type="EMBL" id="UJG41511.1"/>
    </source>
</evidence>
<proteinExistence type="predicted"/>
<protein>
    <submittedName>
        <fullName evidence="1">Uncharacterized protein</fullName>
    </submittedName>
</protein>
<reference evidence="1" key="1">
    <citation type="journal article" date="2022" name="Nat. Microbiol.">
        <title>Unique mobile elements and scalable gene flow at the prokaryote-eukaryote boundary revealed by circularized Asgard archaea genomes.</title>
        <authorList>
            <person name="Wu F."/>
            <person name="Speth D.R."/>
            <person name="Philosof A."/>
            <person name="Cremiere A."/>
            <person name="Narayanan A."/>
            <person name="Barco R.A."/>
            <person name="Connon S.A."/>
            <person name="Amend J.P."/>
            <person name="Antoshechkin I.A."/>
            <person name="Orphan V.J."/>
        </authorList>
    </citation>
    <scope>NUCLEOTIDE SEQUENCE</scope>
    <source>
        <strain evidence="1">PM71</strain>
    </source>
</reference>
<dbReference type="EMBL" id="CP084166">
    <property type="protein sequence ID" value="UJG41511.1"/>
    <property type="molecule type" value="Genomic_DNA"/>
</dbReference>
<sequence>MTDITKELKPGDRFRFEQITVQARKMSKEKLVRGTQSHKAVLVTFSKSGIVFIDKTWRIANKRESDYRR</sequence>
<name>A0A9Y1BMH1_9ARCH</name>
<dbReference type="Proteomes" id="UP001201020">
    <property type="component" value="Chromosome"/>
</dbReference>